<dbReference type="Gene3D" id="3.30.50.10">
    <property type="entry name" value="Erythroid Transcription Factor GATA-1, subunit A"/>
    <property type="match status" value="1"/>
</dbReference>
<dbReference type="EMBL" id="BMAW01105960">
    <property type="protein sequence ID" value="GFT21817.1"/>
    <property type="molecule type" value="Genomic_DNA"/>
</dbReference>
<evidence type="ECO:0000259" key="10">
    <source>
        <dbReference type="PROSITE" id="PS50114"/>
    </source>
</evidence>
<organism evidence="11 12">
    <name type="scientific">Nephila pilipes</name>
    <name type="common">Giant wood spider</name>
    <name type="synonym">Nephila maculata</name>
    <dbReference type="NCBI Taxonomy" id="299642"/>
    <lineage>
        <taxon>Eukaryota</taxon>
        <taxon>Metazoa</taxon>
        <taxon>Ecdysozoa</taxon>
        <taxon>Arthropoda</taxon>
        <taxon>Chelicerata</taxon>
        <taxon>Arachnida</taxon>
        <taxon>Araneae</taxon>
        <taxon>Araneomorphae</taxon>
        <taxon>Entelegynae</taxon>
        <taxon>Araneoidea</taxon>
        <taxon>Nephilidae</taxon>
        <taxon>Nephila</taxon>
    </lineage>
</organism>
<dbReference type="Proteomes" id="UP000887013">
    <property type="component" value="Unassembled WGS sequence"/>
</dbReference>
<keyword evidence="5" id="KW-0805">Transcription regulation</keyword>
<dbReference type="GO" id="GO:0005634">
    <property type="term" value="C:nucleus"/>
    <property type="evidence" value="ECO:0007669"/>
    <property type="project" value="UniProtKB-SubCell"/>
</dbReference>
<proteinExistence type="predicted"/>
<evidence type="ECO:0000256" key="4">
    <source>
        <dbReference type="ARBA" id="ARBA00022833"/>
    </source>
</evidence>
<keyword evidence="2" id="KW-0479">Metal-binding</keyword>
<evidence type="ECO:0000256" key="1">
    <source>
        <dbReference type="ARBA" id="ARBA00004123"/>
    </source>
</evidence>
<keyword evidence="7" id="KW-0539">Nucleus</keyword>
<name>A0A8X6NML4_NEPPI</name>
<evidence type="ECO:0000256" key="2">
    <source>
        <dbReference type="ARBA" id="ARBA00022723"/>
    </source>
</evidence>
<evidence type="ECO:0000313" key="11">
    <source>
        <dbReference type="EMBL" id="GFT21817.1"/>
    </source>
</evidence>
<dbReference type="GO" id="GO:0000122">
    <property type="term" value="P:negative regulation of transcription by RNA polymerase II"/>
    <property type="evidence" value="ECO:0007669"/>
    <property type="project" value="TreeGrafter"/>
</dbReference>
<dbReference type="InterPro" id="IPR039355">
    <property type="entry name" value="Transcription_factor_GATA"/>
</dbReference>
<dbReference type="PANTHER" id="PTHR10071">
    <property type="entry name" value="TRANSCRIPTION FACTOR GATA FAMILY MEMBER"/>
    <property type="match status" value="1"/>
</dbReference>
<keyword evidence="4" id="KW-0862">Zinc</keyword>
<accession>A0A8X6NML4</accession>
<feature type="region of interest" description="Disordered" evidence="9">
    <location>
        <begin position="315"/>
        <end position="352"/>
    </location>
</feature>
<evidence type="ECO:0000256" key="6">
    <source>
        <dbReference type="ARBA" id="ARBA00023163"/>
    </source>
</evidence>
<keyword evidence="3 8" id="KW-0863">Zinc-finger</keyword>
<dbReference type="GO" id="GO:0045165">
    <property type="term" value="P:cell fate commitment"/>
    <property type="evidence" value="ECO:0007669"/>
    <property type="project" value="TreeGrafter"/>
</dbReference>
<dbReference type="AlphaFoldDB" id="A0A8X6NML4"/>
<dbReference type="GO" id="GO:0000978">
    <property type="term" value="F:RNA polymerase II cis-regulatory region sequence-specific DNA binding"/>
    <property type="evidence" value="ECO:0007669"/>
    <property type="project" value="TreeGrafter"/>
</dbReference>
<evidence type="ECO:0000256" key="7">
    <source>
        <dbReference type="ARBA" id="ARBA00023242"/>
    </source>
</evidence>
<dbReference type="PRINTS" id="PR00619">
    <property type="entry name" value="GATAZNFINGER"/>
</dbReference>
<evidence type="ECO:0000313" key="12">
    <source>
        <dbReference type="Proteomes" id="UP000887013"/>
    </source>
</evidence>
<dbReference type="PROSITE" id="PS50114">
    <property type="entry name" value="GATA_ZN_FINGER_2"/>
    <property type="match status" value="1"/>
</dbReference>
<evidence type="ECO:0000256" key="5">
    <source>
        <dbReference type="ARBA" id="ARBA00023015"/>
    </source>
</evidence>
<dbReference type="SUPFAM" id="SSF57716">
    <property type="entry name" value="Glucocorticoid receptor-like (DNA-binding domain)"/>
    <property type="match status" value="1"/>
</dbReference>
<evidence type="ECO:0000256" key="9">
    <source>
        <dbReference type="SAM" id="MobiDB-lite"/>
    </source>
</evidence>
<dbReference type="Pfam" id="PF00320">
    <property type="entry name" value="GATA"/>
    <property type="match status" value="1"/>
</dbReference>
<protein>
    <submittedName>
        <fullName evidence="11">Transcription factor GATA-6</fullName>
    </submittedName>
</protein>
<dbReference type="InterPro" id="IPR000679">
    <property type="entry name" value="Znf_GATA"/>
</dbReference>
<comment type="caution">
    <text evidence="11">The sequence shown here is derived from an EMBL/GenBank/DDBJ whole genome shotgun (WGS) entry which is preliminary data.</text>
</comment>
<dbReference type="GO" id="GO:0008270">
    <property type="term" value="F:zinc ion binding"/>
    <property type="evidence" value="ECO:0007669"/>
    <property type="project" value="UniProtKB-KW"/>
</dbReference>
<keyword evidence="6" id="KW-0804">Transcription</keyword>
<feature type="compositionally biased region" description="Basic residues" evidence="9">
    <location>
        <begin position="327"/>
        <end position="340"/>
    </location>
</feature>
<dbReference type="GO" id="GO:0045944">
    <property type="term" value="P:positive regulation of transcription by RNA polymerase II"/>
    <property type="evidence" value="ECO:0007669"/>
    <property type="project" value="TreeGrafter"/>
</dbReference>
<gene>
    <name evidence="11" type="primary">GATA6</name>
    <name evidence="11" type="ORF">NPIL_153391</name>
</gene>
<dbReference type="CDD" id="cd00202">
    <property type="entry name" value="ZnF_GATA"/>
    <property type="match status" value="1"/>
</dbReference>
<feature type="domain" description="GATA-type" evidence="10">
    <location>
        <begin position="273"/>
        <end position="326"/>
    </location>
</feature>
<feature type="compositionally biased region" description="Low complexity" evidence="9">
    <location>
        <begin position="183"/>
        <end position="195"/>
    </location>
</feature>
<keyword evidence="12" id="KW-1185">Reference proteome</keyword>
<dbReference type="OrthoDB" id="6433316at2759"/>
<dbReference type="GO" id="GO:0000981">
    <property type="term" value="F:DNA-binding transcription factor activity, RNA polymerase II-specific"/>
    <property type="evidence" value="ECO:0007669"/>
    <property type="project" value="TreeGrafter"/>
</dbReference>
<evidence type="ECO:0000256" key="3">
    <source>
        <dbReference type="ARBA" id="ARBA00022771"/>
    </source>
</evidence>
<dbReference type="InterPro" id="IPR013088">
    <property type="entry name" value="Znf_NHR/GATA"/>
</dbReference>
<evidence type="ECO:0000256" key="8">
    <source>
        <dbReference type="PROSITE-ProRule" id="PRU00094"/>
    </source>
</evidence>
<comment type="subcellular location">
    <subcellularLocation>
        <location evidence="1">Nucleus</location>
    </subcellularLocation>
</comment>
<dbReference type="PANTHER" id="PTHR10071:SF281">
    <property type="entry name" value="BOX A-BINDING FACTOR-RELATED"/>
    <property type="match status" value="1"/>
</dbReference>
<reference evidence="11" key="1">
    <citation type="submission" date="2020-08" db="EMBL/GenBank/DDBJ databases">
        <title>Multicomponent nature underlies the extraordinary mechanical properties of spider dragline silk.</title>
        <authorList>
            <person name="Kono N."/>
            <person name="Nakamura H."/>
            <person name="Mori M."/>
            <person name="Yoshida Y."/>
            <person name="Ohtoshi R."/>
            <person name="Malay A.D."/>
            <person name="Moran D.A.P."/>
            <person name="Tomita M."/>
            <person name="Numata K."/>
            <person name="Arakawa K."/>
        </authorList>
    </citation>
    <scope>NUCLEOTIDE SEQUENCE</scope>
</reference>
<feature type="region of interest" description="Disordered" evidence="9">
    <location>
        <begin position="95"/>
        <end position="116"/>
    </location>
</feature>
<dbReference type="PROSITE" id="PS00344">
    <property type="entry name" value="GATA_ZN_FINGER_1"/>
    <property type="match status" value="1"/>
</dbReference>
<dbReference type="SMART" id="SM00401">
    <property type="entry name" value="ZnF_GATA"/>
    <property type="match status" value="1"/>
</dbReference>
<feature type="region of interest" description="Disordered" evidence="9">
    <location>
        <begin position="179"/>
        <end position="203"/>
    </location>
</feature>
<sequence>MDSDWSTPAHRSELYPSLLSISDEDDQLSKVITATTLIELSPLATSHNSSPLYGENSFYLVPTSSPSQIMNQNYALDLPPPVSSPTTFSFRGDPPPYSEHRHNAQPENSTYADLKPYHPSLSYPPQRSRQYTASDALNMNHLTANQPLDQRFIWPVTVDCHSGLSNSQAIEDDQQIRFPQDDIGSAGSSIHSSPSMDHEQNSGDYNLNEVREVKQNFLPDLILCSLCKLHQVASNACVDMAGNYTCLECSHLVIPEKLVQQIKKKKKTPALSRRSDQKCCNCYTLSTSLWRRNKDGEFICNACGLYQKLHNRPRPINMRKDTIQTRNRNKPKNGQRKKPYSRPMTDIIPASSPMETAPSFVTVPGVQVNNYQGLYN</sequence>